<dbReference type="EMBL" id="WVUD01000007">
    <property type="protein sequence ID" value="MYL82682.1"/>
    <property type="molecule type" value="Genomic_DNA"/>
</dbReference>
<dbReference type="RefSeq" id="WP_160959509.1">
    <property type="nucleotide sequence ID" value="NZ_WVUD01000007.1"/>
</dbReference>
<dbReference type="OrthoDB" id="5454412at2"/>
<name>A0A7C9IVJ0_9BACT</name>
<organism evidence="2 3">
    <name type="scientific">Solidesulfovibrio aerotolerans</name>
    <dbReference type="NCBI Taxonomy" id="295255"/>
    <lineage>
        <taxon>Bacteria</taxon>
        <taxon>Pseudomonadati</taxon>
        <taxon>Thermodesulfobacteriota</taxon>
        <taxon>Desulfovibrionia</taxon>
        <taxon>Desulfovibrionales</taxon>
        <taxon>Desulfovibrionaceae</taxon>
        <taxon>Solidesulfovibrio</taxon>
    </lineage>
</organism>
<comment type="caution">
    <text evidence="2">The sequence shown here is derived from an EMBL/GenBank/DDBJ whole genome shotgun (WGS) entry which is preliminary data.</text>
</comment>
<protein>
    <recommendedName>
        <fullName evidence="4">DUF4412 domain-containing protein</fullName>
    </recommendedName>
</protein>
<evidence type="ECO:0000313" key="3">
    <source>
        <dbReference type="Proteomes" id="UP000482487"/>
    </source>
</evidence>
<proteinExistence type="predicted"/>
<keyword evidence="3" id="KW-1185">Reference proteome</keyword>
<accession>A0A7C9IVJ0</accession>
<evidence type="ECO:0000313" key="2">
    <source>
        <dbReference type="EMBL" id="MYL82682.1"/>
    </source>
</evidence>
<gene>
    <name evidence="2" type="ORF">GTA51_05970</name>
</gene>
<evidence type="ECO:0008006" key="4">
    <source>
        <dbReference type="Google" id="ProtNLM"/>
    </source>
</evidence>
<dbReference type="AlphaFoldDB" id="A0A7C9IVJ0"/>
<dbReference type="Proteomes" id="UP000482487">
    <property type="component" value="Unassembled WGS sequence"/>
</dbReference>
<evidence type="ECO:0000256" key="1">
    <source>
        <dbReference type="SAM" id="SignalP"/>
    </source>
</evidence>
<reference evidence="2 3" key="1">
    <citation type="submission" date="2020-01" db="EMBL/GenBank/DDBJ databases">
        <title>Genome sequence of Desulfovibrio aerotolerans DSM 16695(T).</title>
        <authorList>
            <person name="Karnachuk O."/>
            <person name="Avakyan M."/>
            <person name="Mardanov A."/>
            <person name="Kadnikov V."/>
            <person name="Ravin N."/>
        </authorList>
    </citation>
    <scope>NUCLEOTIDE SEQUENCE [LARGE SCALE GENOMIC DNA]</scope>
    <source>
        <strain evidence="2 3">DSM 16695</strain>
    </source>
</reference>
<keyword evidence="1" id="KW-0732">Signal</keyword>
<feature type="chain" id="PRO_5028982287" description="DUF4412 domain-containing protein" evidence="1">
    <location>
        <begin position="23"/>
        <end position="165"/>
    </location>
</feature>
<feature type="signal peptide" evidence="1">
    <location>
        <begin position="1"/>
        <end position="22"/>
    </location>
</feature>
<sequence>MPHAVIRFLAVFLVLAAVPAVAGQSLDLGRYKELRNDYVKVTDIKERERFEERYVDTGGKVTLQKVPYKEVMITAEMVQRPPSSMDTMFAGDAAQPFLKICMAPFDAAGKALDESCGTFKFQSFVRGNIGTATFRLEADMARYEFHMIQRQGDKGSTIKLWVPTN</sequence>